<comment type="similarity">
    <text evidence="3">Belongs to the CTAG/PCC1 family.</text>
</comment>
<comment type="caution">
    <text evidence="9">The sequence shown here is derived from an EMBL/GenBank/DDBJ whole genome shotgun (WGS) entry which is preliminary data.</text>
</comment>
<gene>
    <name evidence="9" type="ORF">E2986_11786</name>
</gene>
<feature type="non-terminal residue" evidence="9">
    <location>
        <position position="1"/>
    </location>
</feature>
<evidence type="ECO:0000313" key="9">
    <source>
        <dbReference type="EMBL" id="KAF3424494.1"/>
    </source>
</evidence>
<evidence type="ECO:0000256" key="5">
    <source>
        <dbReference type="ARBA" id="ARBA00022694"/>
    </source>
</evidence>
<dbReference type="InterPro" id="IPR015419">
    <property type="entry name" value="CTAG/Pcc1"/>
</dbReference>
<comment type="function">
    <text evidence="7">Component of the EKC/KEOPS complex that is required for the formation of a threonylcarbamoyl group on adenosine at position 37 (t(6)A37) in tRNAs that read codons beginning with adenine. The complex is probably involved in the transfer of the threonylcarbamoyl moiety of threonylcarbamoyl-AMP (TC-AMP) to the N6 group of A37. LAGE3 functions as a dimerization module for the complex.</text>
</comment>
<keyword evidence="4" id="KW-0963">Cytoplasm</keyword>
<dbReference type="Gene3D" id="3.30.310.50">
    <property type="entry name" value="Alpha-D-phosphohexomutase, C-terminal domain"/>
    <property type="match status" value="1"/>
</dbReference>
<dbReference type="GO" id="GO:0005737">
    <property type="term" value="C:cytoplasm"/>
    <property type="evidence" value="ECO:0007669"/>
    <property type="project" value="UniProtKB-SubCell"/>
</dbReference>
<evidence type="ECO:0000256" key="3">
    <source>
        <dbReference type="ARBA" id="ARBA00007073"/>
    </source>
</evidence>
<dbReference type="GO" id="GO:0005634">
    <property type="term" value="C:nucleus"/>
    <property type="evidence" value="ECO:0007669"/>
    <property type="project" value="UniProtKB-SubCell"/>
</dbReference>
<comment type="subcellular location">
    <subcellularLocation>
        <location evidence="2">Cytoplasm</location>
    </subcellularLocation>
    <subcellularLocation>
        <location evidence="1">Nucleus</location>
    </subcellularLocation>
</comment>
<dbReference type="FunFam" id="3.30.310.50:FF:000005">
    <property type="entry name" value="L antigen family member 3"/>
    <property type="match status" value="1"/>
</dbReference>
<evidence type="ECO:0000256" key="8">
    <source>
        <dbReference type="ARBA" id="ARBA00076355"/>
    </source>
</evidence>
<keyword evidence="10" id="KW-1185">Reference proteome</keyword>
<proteinExistence type="inferred from homology"/>
<dbReference type="Proteomes" id="UP000655588">
    <property type="component" value="Unassembled WGS sequence"/>
</dbReference>
<dbReference type="PANTHER" id="PTHR31283">
    <property type="entry name" value="EKC/KEOPS COMPLEX SUBUNIT PCC1 FAMILY MEMBER"/>
    <property type="match status" value="1"/>
</dbReference>
<evidence type="ECO:0000256" key="4">
    <source>
        <dbReference type="ARBA" id="ARBA00022490"/>
    </source>
</evidence>
<evidence type="ECO:0000256" key="7">
    <source>
        <dbReference type="ARBA" id="ARBA00053047"/>
    </source>
</evidence>
<evidence type="ECO:0000313" key="10">
    <source>
        <dbReference type="Proteomes" id="UP000655588"/>
    </source>
</evidence>
<dbReference type="GO" id="GO:0070525">
    <property type="term" value="P:tRNA threonylcarbamoyladenosine metabolic process"/>
    <property type="evidence" value="ECO:0007669"/>
    <property type="project" value="TreeGrafter"/>
</dbReference>
<protein>
    <recommendedName>
        <fullName evidence="8">L antigen family member 3</fullName>
    </recommendedName>
</protein>
<dbReference type="Pfam" id="PF09341">
    <property type="entry name" value="Pcc1"/>
    <property type="match status" value="1"/>
</dbReference>
<evidence type="ECO:0000256" key="2">
    <source>
        <dbReference type="ARBA" id="ARBA00004496"/>
    </source>
</evidence>
<dbReference type="PANTHER" id="PTHR31283:SF5">
    <property type="entry name" value="EKC_KEOPS COMPLEX SUBUNIT LAGE3"/>
    <property type="match status" value="1"/>
</dbReference>
<dbReference type="AlphaFoldDB" id="A0A833RIT2"/>
<organism evidence="9 10">
    <name type="scientific">Frieseomelitta varia</name>
    <dbReference type="NCBI Taxonomy" id="561572"/>
    <lineage>
        <taxon>Eukaryota</taxon>
        <taxon>Metazoa</taxon>
        <taxon>Ecdysozoa</taxon>
        <taxon>Arthropoda</taxon>
        <taxon>Hexapoda</taxon>
        <taxon>Insecta</taxon>
        <taxon>Pterygota</taxon>
        <taxon>Neoptera</taxon>
        <taxon>Endopterygota</taxon>
        <taxon>Hymenoptera</taxon>
        <taxon>Apocrita</taxon>
        <taxon>Aculeata</taxon>
        <taxon>Apoidea</taxon>
        <taxon>Anthophila</taxon>
        <taxon>Apidae</taxon>
        <taxon>Frieseomelitta</taxon>
    </lineage>
</organism>
<sequence>ITDITLILYRNLSIPFPSGREAEIAYQVLRVDKEPSRGSIAKSLTLDNNLLQISISGTEARKVRVALTSFFDSLILVTETMQLFGPPVPTYNYY</sequence>
<keyword evidence="5" id="KW-0819">tRNA processing</keyword>
<name>A0A833RIT2_9HYME</name>
<reference evidence="9" key="1">
    <citation type="submission" date="2019-11" db="EMBL/GenBank/DDBJ databases">
        <title>The nuclear and mitochondrial genomes of Frieseomelitta varia - a highly eusocial stingless bee (Meliponini) with a permanently sterile worker caste.</title>
        <authorList>
            <person name="Freitas F.C.P."/>
            <person name="Lourenco A.P."/>
            <person name="Nunes F.M.F."/>
            <person name="Paschoal A.R."/>
            <person name="Abreu F.C.P."/>
            <person name="Barbin F.O."/>
            <person name="Bataglia L."/>
            <person name="Cardoso-Junior C.A.M."/>
            <person name="Cervoni M.S."/>
            <person name="Silva S.R."/>
            <person name="Dalarmi F."/>
            <person name="Del Lama M.A."/>
            <person name="Depintor T.S."/>
            <person name="Ferreira K.M."/>
            <person name="Goria P.S."/>
            <person name="Jaskot M.C."/>
            <person name="Lago D.C."/>
            <person name="Luna-Lucena D."/>
            <person name="Moda L.M."/>
            <person name="Nascimento L."/>
            <person name="Pedrino M."/>
            <person name="Rabico F.O."/>
            <person name="Sanches F.C."/>
            <person name="Santos D.E."/>
            <person name="Santos C.G."/>
            <person name="Vieira J."/>
            <person name="Lopes T.F."/>
            <person name="Barchuk A.R."/>
            <person name="Hartfelder K."/>
            <person name="Simoes Z.L.P."/>
            <person name="Bitondi M.M.G."/>
            <person name="Pinheiro D.G."/>
        </authorList>
    </citation>
    <scope>NUCLEOTIDE SEQUENCE</scope>
    <source>
        <strain evidence="9">USP_RPSP 00005682</strain>
        <tissue evidence="9">Whole individual</tissue>
    </source>
</reference>
<dbReference type="EMBL" id="WNWW01000462">
    <property type="protein sequence ID" value="KAF3424494.1"/>
    <property type="molecule type" value="Genomic_DNA"/>
</dbReference>
<dbReference type="GO" id="GO:0008033">
    <property type="term" value="P:tRNA processing"/>
    <property type="evidence" value="ECO:0007669"/>
    <property type="project" value="UniProtKB-KW"/>
</dbReference>
<accession>A0A833RIT2</accession>
<evidence type="ECO:0000256" key="6">
    <source>
        <dbReference type="ARBA" id="ARBA00023242"/>
    </source>
</evidence>
<dbReference type="GO" id="GO:0000408">
    <property type="term" value="C:EKC/KEOPS complex"/>
    <property type="evidence" value="ECO:0007669"/>
    <property type="project" value="TreeGrafter"/>
</dbReference>
<evidence type="ECO:0000256" key="1">
    <source>
        <dbReference type="ARBA" id="ARBA00004123"/>
    </source>
</evidence>
<keyword evidence="6" id="KW-0539">Nucleus</keyword>